<reference evidence="1 2" key="1">
    <citation type="journal article" date="2011" name="J. Bacteriol.">
        <title>Whole-genome sequences of thirteen isolates of Borrelia burgdorferi.</title>
        <authorList>
            <person name="Schutzer S.E."/>
            <person name="Fraser-Liggett C.M."/>
            <person name="Casjens S.R."/>
            <person name="Qiu W.G."/>
            <person name="Dunn J.J."/>
            <person name="Mongodin E.F."/>
            <person name="Luft B.J."/>
        </authorList>
    </citation>
    <scope>NUCLEOTIDE SEQUENCE [LARGE SCALE GENOMIC DNA]</scope>
    <source>
        <strain evidence="1 2">ZS7</strain>
        <plasmid evidence="1 2">ZS7_lp28-3</plasmid>
    </source>
</reference>
<dbReference type="AlphaFoldDB" id="A0A0H3C3E7"/>
<dbReference type="Pfam" id="PF05714">
    <property type="entry name" value="PFam54_60"/>
    <property type="match status" value="1"/>
</dbReference>
<dbReference type="SMR" id="A0A0H3C3E7"/>
<protein>
    <submittedName>
        <fullName evidence="1">Putative antigen, P35</fullName>
    </submittedName>
</protein>
<dbReference type="InterPro" id="IPR008421">
    <property type="entry name" value="Borrelia_lipoprotein_PFam54/60"/>
</dbReference>
<dbReference type="HOGENOM" id="CLU_092315_0_0_12"/>
<dbReference type="PROSITE" id="PS51257">
    <property type="entry name" value="PROKAR_LIPOPROTEIN"/>
    <property type="match status" value="1"/>
</dbReference>
<sequence>MKYNTIISIFVCLFLTACNPDFNTNKKRTLSKGIISNQDADSDKIIKNKLLDDLINLIEKANADREKYVKKMEEEPSDQYGMLAVFGGMYWAESPRELISDTGSERSIRYRRRVYSILLNAIETNELKKFSEIRILSIKVLEIFSLFNLFGSTLDDVVVHLYSKKDTLGKLDISNLKRLKNLFEKLLSIKTIVSKMSKRLLLDYQNNENFIKTDNAKLGSYVVALSNQIQEKYNEAERLKSEIILIYTL</sequence>
<proteinExistence type="predicted"/>
<dbReference type="Gene3D" id="1.10.3160.10">
    <property type="entry name" value="Bbcrasp-1"/>
    <property type="match status" value="1"/>
</dbReference>
<name>A0A0H3C3E7_BORBZ</name>
<dbReference type="EMBL" id="CP001203">
    <property type="protein sequence ID" value="ACK74391.1"/>
    <property type="molecule type" value="Genomic_DNA"/>
</dbReference>
<accession>A0A0H3C3E7</accession>
<dbReference type="KEGG" id="bbz:BbuZS7_H06"/>
<organism evidence="1 2">
    <name type="scientific">Borreliella burgdorferi (strain ZS7)</name>
    <name type="common">Borrelia burgdorferi</name>
    <dbReference type="NCBI Taxonomy" id="445985"/>
    <lineage>
        <taxon>Bacteria</taxon>
        <taxon>Pseudomonadati</taxon>
        <taxon>Spirochaetota</taxon>
        <taxon>Spirochaetia</taxon>
        <taxon>Spirochaetales</taxon>
        <taxon>Borreliaceae</taxon>
        <taxon>Borreliella</taxon>
    </lineage>
</organism>
<dbReference type="RefSeq" id="WP_010256558.1">
    <property type="nucleotide sequence ID" value="NC_011781.1"/>
</dbReference>
<gene>
    <name evidence="1" type="ordered locus">BbuZS7_H06</name>
</gene>
<dbReference type="Proteomes" id="UP000006901">
    <property type="component" value="Plasmid ZS7_lp28-3"/>
</dbReference>
<keyword evidence="1" id="KW-0614">Plasmid</keyword>
<evidence type="ECO:0000313" key="1">
    <source>
        <dbReference type="EMBL" id="ACK74391.1"/>
    </source>
</evidence>
<geneLocation type="plasmid" evidence="1 2">
    <name>ZS7_lp28-3</name>
</geneLocation>
<evidence type="ECO:0000313" key="2">
    <source>
        <dbReference type="Proteomes" id="UP000006901"/>
    </source>
</evidence>